<name>A0A7X0HNV0_9BACI</name>
<feature type="transmembrane region" description="Helical" evidence="1">
    <location>
        <begin position="119"/>
        <end position="138"/>
    </location>
</feature>
<feature type="transmembrane region" description="Helical" evidence="1">
    <location>
        <begin position="27"/>
        <end position="54"/>
    </location>
</feature>
<protein>
    <submittedName>
        <fullName evidence="2">Uncharacterized protein</fullName>
    </submittedName>
</protein>
<comment type="caution">
    <text evidence="2">The sequence shown here is derived from an EMBL/GenBank/DDBJ whole genome shotgun (WGS) entry which is preliminary data.</text>
</comment>
<dbReference type="Proteomes" id="UP000531594">
    <property type="component" value="Unassembled WGS sequence"/>
</dbReference>
<evidence type="ECO:0000313" key="3">
    <source>
        <dbReference type="Proteomes" id="UP000531594"/>
    </source>
</evidence>
<accession>A0A7X0HNV0</accession>
<organism evidence="2 3">
    <name type="scientific">Bacillus benzoevorans</name>
    <dbReference type="NCBI Taxonomy" id="1456"/>
    <lineage>
        <taxon>Bacteria</taxon>
        <taxon>Bacillati</taxon>
        <taxon>Bacillota</taxon>
        <taxon>Bacilli</taxon>
        <taxon>Bacillales</taxon>
        <taxon>Bacillaceae</taxon>
        <taxon>Bacillus</taxon>
    </lineage>
</organism>
<reference evidence="2 3" key="1">
    <citation type="submission" date="2020-08" db="EMBL/GenBank/DDBJ databases">
        <title>Genomic Encyclopedia of Type Strains, Phase IV (KMG-IV): sequencing the most valuable type-strain genomes for metagenomic binning, comparative biology and taxonomic classification.</title>
        <authorList>
            <person name="Goeker M."/>
        </authorList>
    </citation>
    <scope>NUCLEOTIDE SEQUENCE [LARGE SCALE GENOMIC DNA]</scope>
    <source>
        <strain evidence="2 3">DSM 5391</strain>
    </source>
</reference>
<keyword evidence="1" id="KW-0472">Membrane</keyword>
<sequence length="186" mass="20362">MYLLKSISDEIQVVQLQFRKQTKAKKIVLGSFLAGLAAILQSAGGLLPGVGYFISPFATLPILIGTMFSLPIGGMAYFLTMLLLLIMQPSELFVFPLTTGLLGIGTGAAFSFFHKRISLISVGAILLTIGISSLLYIFRFPVLGPAVSHSFSFLTCGSIFIGAFLYNWLWVEMAVFFFKRLKMLVT</sequence>
<keyword evidence="1" id="KW-1133">Transmembrane helix</keyword>
<dbReference type="EMBL" id="JACHGK010000001">
    <property type="protein sequence ID" value="MBB6444031.1"/>
    <property type="molecule type" value="Genomic_DNA"/>
</dbReference>
<feature type="transmembrane region" description="Helical" evidence="1">
    <location>
        <begin position="92"/>
        <end position="113"/>
    </location>
</feature>
<dbReference type="AlphaFoldDB" id="A0A7X0HNV0"/>
<gene>
    <name evidence="2" type="ORF">HNR53_000619</name>
</gene>
<proteinExistence type="predicted"/>
<feature type="transmembrane region" description="Helical" evidence="1">
    <location>
        <begin position="150"/>
        <end position="171"/>
    </location>
</feature>
<dbReference type="RefSeq" id="WP_184522647.1">
    <property type="nucleotide sequence ID" value="NZ_JACHGK010000001.1"/>
</dbReference>
<keyword evidence="1" id="KW-0812">Transmembrane</keyword>
<feature type="transmembrane region" description="Helical" evidence="1">
    <location>
        <begin position="60"/>
        <end position="85"/>
    </location>
</feature>
<evidence type="ECO:0000313" key="2">
    <source>
        <dbReference type="EMBL" id="MBB6444031.1"/>
    </source>
</evidence>
<evidence type="ECO:0000256" key="1">
    <source>
        <dbReference type="SAM" id="Phobius"/>
    </source>
</evidence>
<keyword evidence="3" id="KW-1185">Reference proteome</keyword>